<dbReference type="PANTHER" id="PTHR40254:SF1">
    <property type="entry name" value="BLR0577 PROTEIN"/>
    <property type="match status" value="1"/>
</dbReference>
<evidence type="ECO:0000256" key="1">
    <source>
        <dbReference type="SAM" id="MobiDB-lite"/>
    </source>
</evidence>
<dbReference type="OrthoDB" id="6309046at2"/>
<dbReference type="Gene3D" id="3.50.50.60">
    <property type="entry name" value="FAD/NAD(P)-binding domain"/>
    <property type="match status" value="1"/>
</dbReference>
<keyword evidence="2" id="KW-0472">Membrane</keyword>
<dbReference type="RefSeq" id="WP_143490171.1">
    <property type="nucleotide sequence ID" value="NZ_VJOY01000022.1"/>
</dbReference>
<accession>A0A553GU21</accession>
<keyword evidence="5" id="KW-1185">Reference proteome</keyword>
<dbReference type="Pfam" id="PF13454">
    <property type="entry name" value="NAD_binding_9"/>
    <property type="match status" value="1"/>
</dbReference>
<feature type="region of interest" description="Disordered" evidence="1">
    <location>
        <begin position="489"/>
        <end position="509"/>
    </location>
</feature>
<feature type="domain" description="FAD-dependent urate hydroxylase HpyO/Asp monooxygenase CreE-like FAD/NAD(P)-binding" evidence="3">
    <location>
        <begin position="9"/>
        <end position="160"/>
    </location>
</feature>
<feature type="transmembrane region" description="Helical" evidence="2">
    <location>
        <begin position="6"/>
        <end position="25"/>
    </location>
</feature>
<evidence type="ECO:0000313" key="4">
    <source>
        <dbReference type="EMBL" id="TRX73005.1"/>
    </source>
</evidence>
<keyword evidence="2" id="KW-0812">Transmembrane</keyword>
<evidence type="ECO:0000313" key="5">
    <source>
        <dbReference type="Proteomes" id="UP000315235"/>
    </source>
</evidence>
<dbReference type="AlphaFoldDB" id="A0A553GU21"/>
<dbReference type="SUPFAM" id="SSF51905">
    <property type="entry name" value="FAD/NAD(P)-binding domain"/>
    <property type="match status" value="2"/>
</dbReference>
<dbReference type="InterPro" id="IPR036188">
    <property type="entry name" value="FAD/NAD-bd_sf"/>
</dbReference>
<dbReference type="PANTHER" id="PTHR40254">
    <property type="entry name" value="BLR0577 PROTEIN"/>
    <property type="match status" value="1"/>
</dbReference>
<gene>
    <name evidence="4" type="ORF">FM069_19995</name>
</gene>
<dbReference type="InterPro" id="IPR038732">
    <property type="entry name" value="HpyO/CreE_NAD-binding"/>
</dbReference>
<organism evidence="4 5">
    <name type="scientific">Pseudomonas mangiferae</name>
    <dbReference type="NCBI Taxonomy" id="2593654"/>
    <lineage>
        <taxon>Bacteria</taxon>
        <taxon>Pseudomonadati</taxon>
        <taxon>Pseudomonadota</taxon>
        <taxon>Gammaproteobacteria</taxon>
        <taxon>Pseudomonadales</taxon>
        <taxon>Pseudomonadaceae</taxon>
        <taxon>Pseudomonas</taxon>
    </lineage>
</organism>
<reference evidence="4 5" key="1">
    <citation type="submission" date="2019-07" db="EMBL/GenBank/DDBJ databases">
        <title>Pseudomonas mangiferae sp. nov., isolated from bark of mango tree in Thailand.</title>
        <authorList>
            <person name="Srisuk N."/>
            <person name="Anurat P."/>
        </authorList>
    </citation>
    <scope>NUCLEOTIDE SEQUENCE [LARGE SCALE GENOMIC DNA]</scope>
    <source>
        <strain evidence="4 5">DMKU_BBB3-04</strain>
    </source>
</reference>
<name>A0A553GU21_9PSED</name>
<comment type="caution">
    <text evidence="4">The sequence shown here is derived from an EMBL/GenBank/DDBJ whole genome shotgun (WGS) entry which is preliminary data.</text>
</comment>
<protein>
    <recommendedName>
        <fullName evidence="3">FAD-dependent urate hydroxylase HpyO/Asp monooxygenase CreE-like FAD/NAD(P)-binding domain-containing protein</fullName>
    </recommendedName>
</protein>
<keyword evidence="2" id="KW-1133">Transmembrane helix</keyword>
<evidence type="ECO:0000256" key="2">
    <source>
        <dbReference type="SAM" id="Phobius"/>
    </source>
</evidence>
<dbReference type="EMBL" id="VJOY01000022">
    <property type="protein sequence ID" value="TRX73005.1"/>
    <property type="molecule type" value="Genomic_DNA"/>
</dbReference>
<evidence type="ECO:0000259" key="3">
    <source>
        <dbReference type="Pfam" id="PF13454"/>
    </source>
</evidence>
<sequence length="517" mass="56774">MSRFDYRIAVVGVGAVGVSMIVHLVRDLIERKAPPTKILAFERSGVFGPGAAYRNDDRCAILNRTGHTMSVSPDEPGDFVQWLAGQRTAHAPDDYLPRPLFGDYLRATLDQAMDLAAGAGHCVVPVSERVEALEYQAGCYLLVGARGAWQTDYVILATGNLPQRHYRHLLGLPGYFHSPYPLRETVPRIPPECTVAIIGSRLSAIDAVVALHRHGHRGPITLLSRQGYLPGVQRPQGNAALRYCTVDRVRALRARMGGRLSLHMVLRLVLKELSLSLGARFSVKARKPAGGDAVAALRRDLQATCRAPQPWQAAFVALNAVIGDLWQSLSPADRARFRRHGYSRFMAIRVPIPLANAQVLDTLFQAGQLALVPGLEAVTHRDGAFVARVAHGEERRFDVLINATAPDNDVARTEDPLFDTLHRQGLVQAHPLGGVEVDFETNEAQGSGRLYVIGNLTSGVHFFCGVYETNTRHCRRVSLGIVDDLLRRQPARPPRHPHEAGPHVPEGVHGWRILSTT</sequence>
<dbReference type="InterPro" id="IPR052189">
    <property type="entry name" value="L-asp_N-monooxygenase_NS-form"/>
</dbReference>
<dbReference type="Proteomes" id="UP000315235">
    <property type="component" value="Unassembled WGS sequence"/>
</dbReference>
<proteinExistence type="predicted"/>